<protein>
    <submittedName>
        <fullName evidence="2">Uncharacterized protein</fullName>
    </submittedName>
</protein>
<comment type="caution">
    <text evidence="2">The sequence shown here is derived from an EMBL/GenBank/DDBJ whole genome shotgun (WGS) entry which is preliminary data.</text>
</comment>
<evidence type="ECO:0000256" key="1">
    <source>
        <dbReference type="SAM" id="MobiDB-lite"/>
    </source>
</evidence>
<name>A0A084GDK2_PSEDA</name>
<sequence length="158" mass="17646">MRSPQEIAAELAYLVGQLYEVDVSTPDTVPCKYKVEGDPESCLLILPRSSQMVQLWGKYKQVRAEFLEAKVRARAKALEATTSVTTTEETLQTLEATSPEGASDIATARVSQTKARKVRFKEPSDRRRRSNKSNKRRGGGPPSQISWVLVHCPRTLEV</sequence>
<dbReference type="EMBL" id="JOWA01000077">
    <property type="protein sequence ID" value="KEZ45414.1"/>
    <property type="molecule type" value="Genomic_DNA"/>
</dbReference>
<dbReference type="AlphaFoldDB" id="A0A084GDK2"/>
<gene>
    <name evidence="2" type="ORF">SAPIO_CDS1709</name>
</gene>
<feature type="region of interest" description="Disordered" evidence="1">
    <location>
        <begin position="89"/>
        <end position="146"/>
    </location>
</feature>
<dbReference type="HOGENOM" id="CLU_1670391_0_0_1"/>
<dbReference type="GeneID" id="27720781"/>
<dbReference type="KEGG" id="sapo:SAPIO_CDS1709"/>
<dbReference type="RefSeq" id="XP_016645213.1">
    <property type="nucleotide sequence ID" value="XM_016784916.1"/>
</dbReference>
<organism evidence="2 3">
    <name type="scientific">Pseudallescheria apiosperma</name>
    <name type="common">Scedosporium apiospermum</name>
    <dbReference type="NCBI Taxonomy" id="563466"/>
    <lineage>
        <taxon>Eukaryota</taxon>
        <taxon>Fungi</taxon>
        <taxon>Dikarya</taxon>
        <taxon>Ascomycota</taxon>
        <taxon>Pezizomycotina</taxon>
        <taxon>Sordariomycetes</taxon>
        <taxon>Hypocreomycetidae</taxon>
        <taxon>Microascales</taxon>
        <taxon>Microascaceae</taxon>
        <taxon>Scedosporium</taxon>
    </lineage>
</organism>
<reference evidence="2 3" key="1">
    <citation type="journal article" date="2014" name="Genome Announc.">
        <title>Draft genome sequence of the pathogenic fungus Scedosporium apiospermum.</title>
        <authorList>
            <person name="Vandeputte P."/>
            <person name="Ghamrawi S."/>
            <person name="Rechenmann M."/>
            <person name="Iltis A."/>
            <person name="Giraud S."/>
            <person name="Fleury M."/>
            <person name="Thornton C."/>
            <person name="Delhaes L."/>
            <person name="Meyer W."/>
            <person name="Papon N."/>
            <person name="Bouchara J.P."/>
        </authorList>
    </citation>
    <scope>NUCLEOTIDE SEQUENCE [LARGE SCALE GENOMIC DNA]</scope>
    <source>
        <strain evidence="2 3">IHEM 14462</strain>
    </source>
</reference>
<accession>A0A084GDK2</accession>
<dbReference type="VEuPathDB" id="FungiDB:SAPIO_CDS1709"/>
<keyword evidence="3" id="KW-1185">Reference proteome</keyword>
<proteinExistence type="predicted"/>
<evidence type="ECO:0000313" key="2">
    <source>
        <dbReference type="EMBL" id="KEZ45414.1"/>
    </source>
</evidence>
<feature type="compositionally biased region" description="Basic residues" evidence="1">
    <location>
        <begin position="126"/>
        <end position="138"/>
    </location>
</feature>
<evidence type="ECO:0000313" key="3">
    <source>
        <dbReference type="Proteomes" id="UP000028545"/>
    </source>
</evidence>
<dbReference type="Proteomes" id="UP000028545">
    <property type="component" value="Unassembled WGS sequence"/>
</dbReference>